<comment type="caution">
    <text evidence="2">The sequence shown here is derived from an EMBL/GenBank/DDBJ whole genome shotgun (WGS) entry which is preliminary data.</text>
</comment>
<dbReference type="InterPro" id="IPR001173">
    <property type="entry name" value="Glyco_trans_2-like"/>
</dbReference>
<dbReference type="CDD" id="cd00761">
    <property type="entry name" value="Glyco_tranf_GTA_type"/>
    <property type="match status" value="1"/>
</dbReference>
<proteinExistence type="predicted"/>
<name>A0ABU6GRM3_9BACL</name>
<dbReference type="Pfam" id="PF00535">
    <property type="entry name" value="Glycos_transf_2"/>
    <property type="match status" value="1"/>
</dbReference>
<feature type="domain" description="Glycosyltransferase 2-like" evidence="1">
    <location>
        <begin position="103"/>
        <end position="204"/>
    </location>
</feature>
<evidence type="ECO:0000313" key="3">
    <source>
        <dbReference type="Proteomes" id="UP001344632"/>
    </source>
</evidence>
<dbReference type="Proteomes" id="UP001344632">
    <property type="component" value="Unassembled WGS sequence"/>
</dbReference>
<dbReference type="Gene3D" id="3.90.550.10">
    <property type="entry name" value="Spore Coat Polysaccharide Biosynthesis Protein SpsA, Chain A"/>
    <property type="match status" value="1"/>
</dbReference>
<accession>A0ABU6GRM3</accession>
<keyword evidence="3" id="KW-1185">Reference proteome</keyword>
<protein>
    <submittedName>
        <fullName evidence="2">Glycosyltransferase family A protein</fullName>
    </submittedName>
</protein>
<dbReference type="EMBL" id="JARLKZ010000014">
    <property type="protein sequence ID" value="MEC0241737.1"/>
    <property type="molecule type" value="Genomic_DNA"/>
</dbReference>
<dbReference type="InterPro" id="IPR029044">
    <property type="entry name" value="Nucleotide-diphossugar_trans"/>
</dbReference>
<dbReference type="RefSeq" id="WP_326089407.1">
    <property type="nucleotide sequence ID" value="NZ_JARLKZ010000014.1"/>
</dbReference>
<evidence type="ECO:0000313" key="2">
    <source>
        <dbReference type="EMBL" id="MEC0241737.1"/>
    </source>
</evidence>
<sequence length="344" mass="37797">MKIKQRTSATSRKNKDPWVRRALKAGWRNGSVERAEAAEKKLHFYESSLQLSYVEWMNANINPRPGYALMKRLSAAYVQGFNKGKSSSENGVPLLLQGTAAAVVCASSEEDSLHNMLTELERLPLQEIIVVLNGCRDNSYMISHSHPLVTVVYYPELLGHDVGRSIGARLTGADAVLFCDGDMVIPAEHLAPFLYAVDHGCDAALNDLNGLLPLFMHQDELTHCKSFLNMALGRSDLGANSLTAVPHALSGRLIHEMDVRHLIVPPKAQALAILEGYRLEAVHTVDVFSGNRKREGNVGKGNAVADMIIGDHAEAIDEILKRRKVSGSMRSLSRMDVALQRNAI</sequence>
<dbReference type="SUPFAM" id="SSF53448">
    <property type="entry name" value="Nucleotide-diphospho-sugar transferases"/>
    <property type="match status" value="1"/>
</dbReference>
<organism evidence="2 3">
    <name type="scientific">Paenibacillus dokdonensis</name>
    <dbReference type="NCBI Taxonomy" id="2567944"/>
    <lineage>
        <taxon>Bacteria</taxon>
        <taxon>Bacillati</taxon>
        <taxon>Bacillota</taxon>
        <taxon>Bacilli</taxon>
        <taxon>Bacillales</taxon>
        <taxon>Paenibacillaceae</taxon>
        <taxon>Paenibacillus</taxon>
    </lineage>
</organism>
<reference evidence="2 3" key="1">
    <citation type="submission" date="2023-03" db="EMBL/GenBank/DDBJ databases">
        <title>Bacillus Genome Sequencing.</title>
        <authorList>
            <person name="Dunlap C."/>
        </authorList>
    </citation>
    <scope>NUCLEOTIDE SEQUENCE [LARGE SCALE GENOMIC DNA]</scope>
    <source>
        <strain evidence="2 3">BD-525</strain>
    </source>
</reference>
<gene>
    <name evidence="2" type="ORF">P4H66_18135</name>
</gene>
<evidence type="ECO:0000259" key="1">
    <source>
        <dbReference type="Pfam" id="PF00535"/>
    </source>
</evidence>